<accession>A0A328UFG8</accession>
<dbReference type="EMBL" id="QLYR01000001">
    <property type="protein sequence ID" value="RAQ30109.1"/>
    <property type="molecule type" value="Genomic_DNA"/>
</dbReference>
<proteinExistence type="predicted"/>
<sequence>MRRECCNGGNGAWIALDNGDNRTYPQTVSFLVCYKWFRWAGPTESTNKKSACSFAVIGIRNFQI</sequence>
<protein>
    <submittedName>
        <fullName evidence="1">Uncharacterized protein</fullName>
    </submittedName>
</protein>
<organism evidence="1 2">
    <name type="scientific">Hydrogeniiclostridium mannosilyticum</name>
    <dbReference type="NCBI Taxonomy" id="2764322"/>
    <lineage>
        <taxon>Bacteria</taxon>
        <taxon>Bacillati</taxon>
        <taxon>Bacillota</taxon>
        <taxon>Clostridia</taxon>
        <taxon>Eubacteriales</taxon>
        <taxon>Acutalibacteraceae</taxon>
        <taxon>Hydrogeniiclostridium</taxon>
    </lineage>
</organism>
<evidence type="ECO:0000313" key="2">
    <source>
        <dbReference type="Proteomes" id="UP000249377"/>
    </source>
</evidence>
<gene>
    <name evidence="1" type="ORF">DPQ25_00950</name>
</gene>
<evidence type="ECO:0000313" key="1">
    <source>
        <dbReference type="EMBL" id="RAQ30109.1"/>
    </source>
</evidence>
<name>A0A328UFG8_9FIRM</name>
<keyword evidence="2" id="KW-1185">Reference proteome</keyword>
<dbReference type="Proteomes" id="UP000249377">
    <property type="component" value="Unassembled WGS sequence"/>
</dbReference>
<reference evidence="1 2" key="1">
    <citation type="submission" date="2018-06" db="EMBL/GenBank/DDBJ databases">
        <title>Noncontiguous genome sequence of Ruminococcaceae bacterium ASD2818.</title>
        <authorList>
            <person name="Chaplin A.V."/>
            <person name="Sokolova S.R."/>
            <person name="Kochetkova T.O."/>
            <person name="Goltsov A.Y."/>
            <person name="Trofimov D.Y."/>
            <person name="Efimov B.A."/>
        </authorList>
    </citation>
    <scope>NUCLEOTIDE SEQUENCE [LARGE SCALE GENOMIC DNA]</scope>
    <source>
        <strain evidence="1 2">ASD2818</strain>
    </source>
</reference>
<dbReference type="AlphaFoldDB" id="A0A328UFG8"/>
<comment type="caution">
    <text evidence="1">The sequence shown here is derived from an EMBL/GenBank/DDBJ whole genome shotgun (WGS) entry which is preliminary data.</text>
</comment>